<dbReference type="Proteomes" id="UP001595816">
    <property type="component" value="Unassembled WGS sequence"/>
</dbReference>
<reference evidence="7" key="1">
    <citation type="journal article" date="2019" name="Int. J. Syst. Evol. Microbiol.">
        <title>The Global Catalogue of Microorganisms (GCM) 10K type strain sequencing project: providing services to taxonomists for standard genome sequencing and annotation.</title>
        <authorList>
            <consortium name="The Broad Institute Genomics Platform"/>
            <consortium name="The Broad Institute Genome Sequencing Center for Infectious Disease"/>
            <person name="Wu L."/>
            <person name="Ma J."/>
        </authorList>
    </citation>
    <scope>NUCLEOTIDE SEQUENCE [LARGE SCALE GENOMIC DNA]</scope>
    <source>
        <strain evidence="7">CGMCC 4.7289</strain>
    </source>
</reference>
<evidence type="ECO:0000256" key="2">
    <source>
        <dbReference type="ARBA" id="ARBA00022692"/>
    </source>
</evidence>
<comment type="subcellular location">
    <subcellularLocation>
        <location evidence="5">Cell membrane</location>
        <topology evidence="5">Multi-pass membrane protein</topology>
    </subcellularLocation>
    <subcellularLocation>
        <location evidence="1">Membrane</location>
        <topology evidence="1">Multi-pass membrane protein</topology>
    </subcellularLocation>
</comment>
<evidence type="ECO:0000256" key="3">
    <source>
        <dbReference type="ARBA" id="ARBA00022989"/>
    </source>
</evidence>
<dbReference type="PANTHER" id="PTHR43483">
    <property type="entry name" value="MEMBRANE TRANSPORTER PROTEIN HI_0806-RELATED"/>
    <property type="match status" value="1"/>
</dbReference>
<accession>A0ABV8LWB5</accession>
<sequence>MTLAVTLAAAVGIGLLLGLLGGGGSILTVPVLIYLAGQAPEAAIPASLFVVAVTSAVALIPHARAGRVKWRVGLVFGVAGLAGAYAGGRLAAHLPATVLLVGFGLLMAAAATVMIRSCRRPVRPAPHAGRLPILIGLGVTVALVTGLVGAGGGFVIVPVLVLLAGLPMASAVGTSLLVITLQAAAGLAGHLEHAVIDWPITLAVTALAIVGSLAGARLSAHIPAQLLRTSFGWFLVAMAGTVLLAQAPAAARHALAGTSGGRIALVAGCAALAVAAARHVRICRASTPRPR</sequence>
<dbReference type="Pfam" id="PF01925">
    <property type="entry name" value="TauE"/>
    <property type="match status" value="1"/>
</dbReference>
<feature type="transmembrane region" description="Helical" evidence="5">
    <location>
        <begin position="7"/>
        <end position="36"/>
    </location>
</feature>
<dbReference type="PANTHER" id="PTHR43483:SF3">
    <property type="entry name" value="MEMBRANE TRANSPORTER PROTEIN HI_0806-RELATED"/>
    <property type="match status" value="1"/>
</dbReference>
<name>A0ABV8LWB5_9ACTN</name>
<gene>
    <name evidence="6" type="ORF">ACFOZ4_32140</name>
</gene>
<proteinExistence type="inferred from homology"/>
<feature type="transmembrane region" description="Helical" evidence="5">
    <location>
        <begin position="94"/>
        <end position="113"/>
    </location>
</feature>
<evidence type="ECO:0000256" key="4">
    <source>
        <dbReference type="ARBA" id="ARBA00023136"/>
    </source>
</evidence>
<feature type="transmembrane region" description="Helical" evidence="5">
    <location>
        <begin position="200"/>
        <end position="219"/>
    </location>
</feature>
<dbReference type="EMBL" id="JBHSAY010000020">
    <property type="protein sequence ID" value="MFC4135285.1"/>
    <property type="molecule type" value="Genomic_DNA"/>
</dbReference>
<keyword evidence="3 5" id="KW-1133">Transmembrane helix</keyword>
<keyword evidence="7" id="KW-1185">Reference proteome</keyword>
<comment type="similarity">
    <text evidence="5">Belongs to the 4-toluene sulfonate uptake permease (TSUP) (TC 2.A.102) family.</text>
</comment>
<evidence type="ECO:0000313" key="7">
    <source>
        <dbReference type="Proteomes" id="UP001595816"/>
    </source>
</evidence>
<evidence type="ECO:0000256" key="5">
    <source>
        <dbReference type="RuleBase" id="RU363041"/>
    </source>
</evidence>
<keyword evidence="2 5" id="KW-0812">Transmembrane</keyword>
<protein>
    <recommendedName>
        <fullName evidence="5">Probable membrane transporter protein</fullName>
    </recommendedName>
</protein>
<organism evidence="6 7">
    <name type="scientific">Hamadaea flava</name>
    <dbReference type="NCBI Taxonomy" id="1742688"/>
    <lineage>
        <taxon>Bacteria</taxon>
        <taxon>Bacillati</taxon>
        <taxon>Actinomycetota</taxon>
        <taxon>Actinomycetes</taxon>
        <taxon>Micromonosporales</taxon>
        <taxon>Micromonosporaceae</taxon>
        <taxon>Hamadaea</taxon>
    </lineage>
</organism>
<dbReference type="RefSeq" id="WP_253763159.1">
    <property type="nucleotide sequence ID" value="NZ_JAMZDZ010000001.1"/>
</dbReference>
<feature type="transmembrane region" description="Helical" evidence="5">
    <location>
        <begin position="263"/>
        <end position="280"/>
    </location>
</feature>
<evidence type="ECO:0000313" key="6">
    <source>
        <dbReference type="EMBL" id="MFC4135285.1"/>
    </source>
</evidence>
<dbReference type="InterPro" id="IPR002781">
    <property type="entry name" value="TM_pro_TauE-like"/>
</dbReference>
<feature type="transmembrane region" description="Helical" evidence="5">
    <location>
        <begin position="42"/>
        <end position="60"/>
    </location>
</feature>
<evidence type="ECO:0000256" key="1">
    <source>
        <dbReference type="ARBA" id="ARBA00004141"/>
    </source>
</evidence>
<feature type="transmembrane region" description="Helical" evidence="5">
    <location>
        <begin position="72"/>
        <end position="88"/>
    </location>
</feature>
<feature type="transmembrane region" description="Helical" evidence="5">
    <location>
        <begin position="134"/>
        <end position="162"/>
    </location>
</feature>
<keyword evidence="5" id="KW-1003">Cell membrane</keyword>
<keyword evidence="4 5" id="KW-0472">Membrane</keyword>
<comment type="caution">
    <text evidence="6">The sequence shown here is derived from an EMBL/GenBank/DDBJ whole genome shotgun (WGS) entry which is preliminary data.</text>
</comment>
<feature type="transmembrane region" description="Helical" evidence="5">
    <location>
        <begin position="231"/>
        <end position="251"/>
    </location>
</feature>